<dbReference type="EMBL" id="WIGN01000245">
    <property type="protein sequence ID" value="KAF6803196.1"/>
    <property type="molecule type" value="Genomic_DNA"/>
</dbReference>
<keyword evidence="2" id="KW-1185">Reference proteome</keyword>
<evidence type="ECO:0000313" key="1">
    <source>
        <dbReference type="EMBL" id="KAF6803196.1"/>
    </source>
</evidence>
<sequence>MPQRWRNGQVYNSLAPTPAAAYGGFRGSSEGSQHNATRIASGAATGSDPTCTDQCFHEPTCQRRCRRCAGGVDGHSDRGVPQNVYQEPVSGTSSWVAVTPSLRMAHFGQPSILRTLGATPTHRMRRLVSALYSSPERLLSPQPANEGAE</sequence>
<dbReference type="Proteomes" id="UP000652219">
    <property type="component" value="Unassembled WGS sequence"/>
</dbReference>
<accession>A0A8H6IZD8</accession>
<proteinExistence type="predicted"/>
<name>A0A8H6IZD8_9PEZI</name>
<organism evidence="1 2">
    <name type="scientific">Colletotrichum sojae</name>
    <dbReference type="NCBI Taxonomy" id="2175907"/>
    <lineage>
        <taxon>Eukaryota</taxon>
        <taxon>Fungi</taxon>
        <taxon>Dikarya</taxon>
        <taxon>Ascomycota</taxon>
        <taxon>Pezizomycotina</taxon>
        <taxon>Sordariomycetes</taxon>
        <taxon>Hypocreomycetidae</taxon>
        <taxon>Glomerellales</taxon>
        <taxon>Glomerellaceae</taxon>
        <taxon>Colletotrichum</taxon>
        <taxon>Colletotrichum orchidearum species complex</taxon>
    </lineage>
</organism>
<comment type="caution">
    <text evidence="1">The sequence shown here is derived from an EMBL/GenBank/DDBJ whole genome shotgun (WGS) entry which is preliminary data.</text>
</comment>
<evidence type="ECO:0000313" key="2">
    <source>
        <dbReference type="Proteomes" id="UP000652219"/>
    </source>
</evidence>
<dbReference type="AlphaFoldDB" id="A0A8H6IZD8"/>
<protein>
    <submittedName>
        <fullName evidence="1">Uncharacterized protein</fullName>
    </submittedName>
</protein>
<reference evidence="1 2" key="1">
    <citation type="journal article" date="2020" name="Phytopathology">
        <title>Genome Sequence Resources of Colletotrichum truncatum, C. plurivorum, C. musicola, and C. sojae: Four Species Pathogenic to Soybean (Glycine max).</title>
        <authorList>
            <person name="Rogerio F."/>
            <person name="Boufleur T.R."/>
            <person name="Ciampi-Guillardi M."/>
            <person name="Sukno S.A."/>
            <person name="Thon M.R."/>
            <person name="Massola Junior N.S."/>
            <person name="Baroncelli R."/>
        </authorList>
    </citation>
    <scope>NUCLEOTIDE SEQUENCE [LARGE SCALE GENOMIC DNA]</scope>
    <source>
        <strain evidence="1 2">LFN0009</strain>
    </source>
</reference>
<gene>
    <name evidence="1" type="ORF">CSOJ01_11061</name>
</gene>